<dbReference type="PROSITE" id="PS50844">
    <property type="entry name" value="AFP_LIKE"/>
    <property type="match status" value="1"/>
</dbReference>
<keyword evidence="2" id="KW-0808">Transferase</keyword>
<dbReference type="GO" id="GO:0047444">
    <property type="term" value="F:N-acylneuraminate-9-phosphate synthase activity"/>
    <property type="evidence" value="ECO:0007669"/>
    <property type="project" value="TreeGrafter"/>
</dbReference>
<dbReference type="SUPFAM" id="SSF51269">
    <property type="entry name" value="AFP III-like domain"/>
    <property type="match status" value="1"/>
</dbReference>
<reference evidence="2" key="1">
    <citation type="journal article" date="2021" name="PeerJ">
        <title>Extensive microbial diversity within the chicken gut microbiome revealed by metagenomics and culture.</title>
        <authorList>
            <person name="Gilroy R."/>
            <person name="Ravi A."/>
            <person name="Getino M."/>
            <person name="Pursley I."/>
            <person name="Horton D.L."/>
            <person name="Alikhan N.F."/>
            <person name="Baker D."/>
            <person name="Gharbi K."/>
            <person name="Hall N."/>
            <person name="Watson M."/>
            <person name="Adriaenssens E.M."/>
            <person name="Foster-Nyarko E."/>
            <person name="Jarju S."/>
            <person name="Secka A."/>
            <person name="Antonio M."/>
            <person name="Oren A."/>
            <person name="Chaudhuri R.R."/>
            <person name="La Ragione R."/>
            <person name="Hildebrand F."/>
            <person name="Pallen M.J."/>
        </authorList>
    </citation>
    <scope>NUCLEOTIDE SEQUENCE</scope>
    <source>
        <strain evidence="2">2239</strain>
    </source>
</reference>
<dbReference type="SMART" id="SM00858">
    <property type="entry name" value="SAF"/>
    <property type="match status" value="1"/>
</dbReference>
<dbReference type="Gene3D" id="3.90.1210.10">
    <property type="entry name" value="Antifreeze-like/N-acetylneuraminic acid synthase C-terminal domain"/>
    <property type="match status" value="1"/>
</dbReference>
<dbReference type="EC" id="2.5.1.56" evidence="2"/>
<dbReference type="InterPro" id="IPR057736">
    <property type="entry name" value="SAF_PseI/NeuA/NeuB"/>
</dbReference>
<name>A0A9D2ACG2_9FIRM</name>
<reference evidence="2" key="2">
    <citation type="submission" date="2021-04" db="EMBL/GenBank/DDBJ databases">
        <authorList>
            <person name="Gilroy R."/>
        </authorList>
    </citation>
    <scope>NUCLEOTIDE SEQUENCE</scope>
    <source>
        <strain evidence="2">2239</strain>
    </source>
</reference>
<dbReference type="InterPro" id="IPR013785">
    <property type="entry name" value="Aldolase_TIM"/>
</dbReference>
<dbReference type="InterPro" id="IPR020007">
    <property type="entry name" value="NeuB/NeuA"/>
</dbReference>
<dbReference type="InterPro" id="IPR006190">
    <property type="entry name" value="SAF_AFP_Neu5Ac"/>
</dbReference>
<dbReference type="Proteomes" id="UP000824193">
    <property type="component" value="Unassembled WGS sequence"/>
</dbReference>
<comment type="caution">
    <text evidence="2">The sequence shown here is derived from an EMBL/GenBank/DDBJ whole genome shotgun (WGS) entry which is preliminary data.</text>
</comment>
<dbReference type="InterPro" id="IPR013132">
    <property type="entry name" value="PseI/NeuA/B-like_N"/>
</dbReference>
<dbReference type="PANTHER" id="PTHR42966:SF1">
    <property type="entry name" value="SIALIC ACID SYNTHASE"/>
    <property type="match status" value="1"/>
</dbReference>
<dbReference type="InterPro" id="IPR036732">
    <property type="entry name" value="AFP_Neu5c_C_sf"/>
</dbReference>
<protein>
    <submittedName>
        <fullName evidence="2">N-acetylneuraminate synthase</fullName>
        <ecNumber evidence="2">2.5.1.56</ecNumber>
    </submittedName>
</protein>
<feature type="domain" description="AFP-like" evidence="1">
    <location>
        <begin position="280"/>
        <end position="332"/>
    </location>
</feature>
<gene>
    <name evidence="2" type="primary">neuB</name>
    <name evidence="2" type="ORF">H9865_00600</name>
</gene>
<dbReference type="NCBIfam" id="TIGR03569">
    <property type="entry name" value="NeuB_NnaB"/>
    <property type="match status" value="1"/>
</dbReference>
<dbReference type="Pfam" id="PF08666">
    <property type="entry name" value="SAF"/>
    <property type="match status" value="1"/>
</dbReference>
<dbReference type="SUPFAM" id="SSF51569">
    <property type="entry name" value="Aldolase"/>
    <property type="match status" value="1"/>
</dbReference>
<sequence>MQDVLIIAEAGVNHNGSLEMAKQMALAAKNAGADVVKYQTAVPELVVSKFAPKAEYQKAQTGDGESQLEMIRRLHFDFEGHRQLKEYCDSIGIQYLSAAFDLPSVEFLKELDLPFFKIPSGEITNLPYLEAVAAAQKPVVLSTGMSTLPEIEDALSVLEDGGCPGVTLLHCNTEYPTPYEDANLLAMLELAEQFGVPVGLSDHTPGWECDVAAAALGAVVIEKHFTLDKTLPGPDHKASLDVPELTAMIKAVRHTQAALGTGRKAVSASEAKNKPIARKSIVAAKAIKKGEIFTAENLTTKRPGDGVSPMRWHEVLGLAAKRDFAEDEPIEL</sequence>
<dbReference type="GO" id="GO:0016051">
    <property type="term" value="P:carbohydrate biosynthetic process"/>
    <property type="evidence" value="ECO:0007669"/>
    <property type="project" value="InterPro"/>
</dbReference>
<dbReference type="CDD" id="cd11615">
    <property type="entry name" value="SAF_NeuB_like"/>
    <property type="match status" value="1"/>
</dbReference>
<dbReference type="GO" id="GO:0050462">
    <property type="term" value="F:N-acetylneuraminate synthase activity"/>
    <property type="evidence" value="ECO:0007669"/>
    <property type="project" value="UniProtKB-EC"/>
</dbReference>
<dbReference type="AlphaFoldDB" id="A0A9D2ACG2"/>
<dbReference type="Gene3D" id="3.20.20.70">
    <property type="entry name" value="Aldolase class I"/>
    <property type="match status" value="1"/>
</dbReference>
<proteinExistence type="predicted"/>
<organism evidence="2 3">
    <name type="scientific">Candidatus Allofournierella pullicola</name>
    <dbReference type="NCBI Taxonomy" id="2838596"/>
    <lineage>
        <taxon>Bacteria</taxon>
        <taxon>Bacillati</taxon>
        <taxon>Bacillota</taxon>
        <taxon>Clostridia</taxon>
        <taxon>Eubacteriales</taxon>
        <taxon>Oscillospiraceae</taxon>
        <taxon>Allofournierella</taxon>
    </lineage>
</organism>
<evidence type="ECO:0000313" key="3">
    <source>
        <dbReference type="Proteomes" id="UP000824193"/>
    </source>
</evidence>
<evidence type="ECO:0000313" key="2">
    <source>
        <dbReference type="EMBL" id="HIX04599.1"/>
    </source>
</evidence>
<evidence type="ECO:0000259" key="1">
    <source>
        <dbReference type="PROSITE" id="PS50844"/>
    </source>
</evidence>
<dbReference type="PANTHER" id="PTHR42966">
    <property type="entry name" value="N-ACETYLNEURAMINATE SYNTHASE"/>
    <property type="match status" value="1"/>
</dbReference>
<dbReference type="Pfam" id="PF03102">
    <property type="entry name" value="NeuB"/>
    <property type="match status" value="1"/>
</dbReference>
<dbReference type="InterPro" id="IPR051690">
    <property type="entry name" value="PseI-like"/>
</dbReference>
<dbReference type="EMBL" id="DXFW01000002">
    <property type="protein sequence ID" value="HIX04599.1"/>
    <property type="molecule type" value="Genomic_DNA"/>
</dbReference>
<accession>A0A9D2ACG2</accession>
<dbReference type="InterPro" id="IPR013974">
    <property type="entry name" value="SAF"/>
</dbReference>